<proteinExistence type="predicted"/>
<dbReference type="AlphaFoldDB" id="A0A4Y7TTZ4"/>
<evidence type="ECO:0000259" key="1">
    <source>
        <dbReference type="SMART" id="SM00460"/>
    </source>
</evidence>
<gene>
    <name evidence="2" type="ORF">FA13DRAFT_1621599</name>
</gene>
<dbReference type="InterPro" id="IPR002931">
    <property type="entry name" value="Transglutaminase-like"/>
</dbReference>
<accession>A0A4Y7TTZ4</accession>
<dbReference type="GO" id="GO:0005737">
    <property type="term" value="C:cytoplasm"/>
    <property type="evidence" value="ECO:0007669"/>
    <property type="project" value="TreeGrafter"/>
</dbReference>
<dbReference type="InterPro" id="IPR038765">
    <property type="entry name" value="Papain-like_cys_pep_sf"/>
</dbReference>
<dbReference type="SMART" id="SM00460">
    <property type="entry name" value="TGc"/>
    <property type="match status" value="1"/>
</dbReference>
<evidence type="ECO:0000313" key="3">
    <source>
        <dbReference type="Proteomes" id="UP000298030"/>
    </source>
</evidence>
<organism evidence="2 3">
    <name type="scientific">Coprinellus micaceus</name>
    <name type="common">Glistening ink-cap mushroom</name>
    <name type="synonym">Coprinus micaceus</name>
    <dbReference type="NCBI Taxonomy" id="71717"/>
    <lineage>
        <taxon>Eukaryota</taxon>
        <taxon>Fungi</taxon>
        <taxon>Dikarya</taxon>
        <taxon>Basidiomycota</taxon>
        <taxon>Agaricomycotina</taxon>
        <taxon>Agaricomycetes</taxon>
        <taxon>Agaricomycetidae</taxon>
        <taxon>Agaricales</taxon>
        <taxon>Agaricineae</taxon>
        <taxon>Psathyrellaceae</taxon>
        <taxon>Coprinellus</taxon>
    </lineage>
</organism>
<dbReference type="Proteomes" id="UP000298030">
    <property type="component" value="Unassembled WGS sequence"/>
</dbReference>
<dbReference type="STRING" id="71717.A0A4Y7TTZ4"/>
<dbReference type="Gene3D" id="3.10.620.30">
    <property type="match status" value="1"/>
</dbReference>
<reference evidence="2 3" key="1">
    <citation type="journal article" date="2019" name="Nat. Ecol. Evol.">
        <title>Megaphylogeny resolves global patterns of mushroom evolution.</title>
        <authorList>
            <person name="Varga T."/>
            <person name="Krizsan K."/>
            <person name="Foldi C."/>
            <person name="Dima B."/>
            <person name="Sanchez-Garcia M."/>
            <person name="Sanchez-Ramirez S."/>
            <person name="Szollosi G.J."/>
            <person name="Szarkandi J.G."/>
            <person name="Papp V."/>
            <person name="Albert L."/>
            <person name="Andreopoulos W."/>
            <person name="Angelini C."/>
            <person name="Antonin V."/>
            <person name="Barry K.W."/>
            <person name="Bougher N.L."/>
            <person name="Buchanan P."/>
            <person name="Buyck B."/>
            <person name="Bense V."/>
            <person name="Catcheside P."/>
            <person name="Chovatia M."/>
            <person name="Cooper J."/>
            <person name="Damon W."/>
            <person name="Desjardin D."/>
            <person name="Finy P."/>
            <person name="Geml J."/>
            <person name="Haridas S."/>
            <person name="Hughes K."/>
            <person name="Justo A."/>
            <person name="Karasinski D."/>
            <person name="Kautmanova I."/>
            <person name="Kiss B."/>
            <person name="Kocsube S."/>
            <person name="Kotiranta H."/>
            <person name="LaButti K.M."/>
            <person name="Lechner B.E."/>
            <person name="Liimatainen K."/>
            <person name="Lipzen A."/>
            <person name="Lukacs Z."/>
            <person name="Mihaltcheva S."/>
            <person name="Morgado L.N."/>
            <person name="Niskanen T."/>
            <person name="Noordeloos M.E."/>
            <person name="Ohm R.A."/>
            <person name="Ortiz-Santana B."/>
            <person name="Ovrebo C."/>
            <person name="Racz N."/>
            <person name="Riley R."/>
            <person name="Savchenko A."/>
            <person name="Shiryaev A."/>
            <person name="Soop K."/>
            <person name="Spirin V."/>
            <person name="Szebenyi C."/>
            <person name="Tomsovsky M."/>
            <person name="Tulloss R.E."/>
            <person name="Uehling J."/>
            <person name="Grigoriev I.V."/>
            <person name="Vagvolgyi C."/>
            <person name="Papp T."/>
            <person name="Martin F.M."/>
            <person name="Miettinen O."/>
            <person name="Hibbett D.S."/>
            <person name="Nagy L.G."/>
        </authorList>
    </citation>
    <scope>NUCLEOTIDE SEQUENCE [LARGE SCALE GENOMIC DNA]</scope>
    <source>
        <strain evidence="2 3">FP101781</strain>
    </source>
</reference>
<feature type="non-terminal residue" evidence="2">
    <location>
        <position position="1"/>
    </location>
</feature>
<name>A0A4Y7TTZ4_COPMI</name>
<keyword evidence="3" id="KW-1185">Reference proteome</keyword>
<dbReference type="EMBL" id="QPFP01000004">
    <property type="protein sequence ID" value="TEB37650.1"/>
    <property type="molecule type" value="Genomic_DNA"/>
</dbReference>
<dbReference type="OrthoDB" id="6129702at2759"/>
<protein>
    <recommendedName>
        <fullName evidence="1">Transglutaminase-like domain-containing protein</fullName>
    </recommendedName>
</protein>
<dbReference type="PANTHER" id="PTHR46333">
    <property type="entry name" value="CYTOKINESIS PROTEIN 3"/>
    <property type="match status" value="1"/>
</dbReference>
<dbReference type="Pfam" id="PF01841">
    <property type="entry name" value="Transglut_core"/>
    <property type="match status" value="1"/>
</dbReference>
<evidence type="ECO:0000313" key="2">
    <source>
        <dbReference type="EMBL" id="TEB37650.1"/>
    </source>
</evidence>
<dbReference type="PANTHER" id="PTHR46333:SF5">
    <property type="entry name" value="TRANSGLUTAMINASE-LIKE DOMAIN-CONTAINING PROTEIN"/>
    <property type="match status" value="1"/>
</dbReference>
<dbReference type="InterPro" id="IPR052557">
    <property type="entry name" value="CAP/Cytokinesis_protein"/>
</dbReference>
<dbReference type="SUPFAM" id="SSF54001">
    <property type="entry name" value="Cysteine proteinases"/>
    <property type="match status" value="1"/>
</dbReference>
<feature type="domain" description="Transglutaminase-like" evidence="1">
    <location>
        <begin position="74"/>
        <end position="147"/>
    </location>
</feature>
<sequence length="327" mass="36472">CLKCHDFAYVDEHASRFPRHTVSSLLNLAHDLTSPFETETEKARSIFAWLSHNIVYNVQAFMSGNIQHATPESTLHSGLAVCDGYAGLFVHLAQLAGIRQVSKVTGHGKGYGYSVLPPGARPPPPESNHAWNRVYLDGEWRSIDPCWGAGALIGGAWDQRLNSYWFTTDSGEFGARHFPMDDPTNQGLSGRPVTWEEYITEPERPQTFGEFQRLGFDAFGMEPEWNGIPTGQRLSFRVRKRCVHTAGAEDNYVLLLTTSNNTRTPMIPDGKGSWSATVFVPRGSVVTLYYVSKVDNEDGKGMTVQEYEWFCGRKGMMTQGLAKWSPA</sequence>
<comment type="caution">
    <text evidence="2">The sequence shown here is derived from an EMBL/GenBank/DDBJ whole genome shotgun (WGS) entry which is preliminary data.</text>
</comment>